<dbReference type="AlphaFoldDB" id="A0A6N8FJJ3"/>
<evidence type="ECO:0000313" key="2">
    <source>
        <dbReference type="EMBL" id="MUK89790.1"/>
    </source>
</evidence>
<evidence type="ECO:0000313" key="3">
    <source>
        <dbReference type="Proteomes" id="UP000469125"/>
    </source>
</evidence>
<dbReference type="InterPro" id="IPR007401">
    <property type="entry name" value="DUF454"/>
</dbReference>
<sequence length="136" mass="15408">MNYLKKILLIGSGSLSLGVGIVGIFLPLIPTTPLLLLAAACYIRSSERLYQWLINNKYFGPYIKNYREGKGIPLKAKVMGVTVLWVSMLYTIFFVIPLLFVKVVLALIAAYFTWFILKQKTLVNQVSKPLTDQTYK</sequence>
<keyword evidence="1" id="KW-0472">Membrane</keyword>
<feature type="transmembrane region" description="Helical" evidence="1">
    <location>
        <begin position="7"/>
        <end position="29"/>
    </location>
</feature>
<organism evidence="2 3">
    <name type="scientific">Ornithinibacillus caprae</name>
    <dbReference type="NCBI Taxonomy" id="2678566"/>
    <lineage>
        <taxon>Bacteria</taxon>
        <taxon>Bacillati</taxon>
        <taxon>Bacillota</taxon>
        <taxon>Bacilli</taxon>
        <taxon>Bacillales</taxon>
        <taxon>Bacillaceae</taxon>
        <taxon>Ornithinibacillus</taxon>
    </lineage>
</organism>
<evidence type="ECO:0000256" key="1">
    <source>
        <dbReference type="SAM" id="Phobius"/>
    </source>
</evidence>
<gene>
    <name evidence="2" type="ORF">GMD78_15580</name>
</gene>
<dbReference type="RefSeq" id="WP_155670054.1">
    <property type="nucleotide sequence ID" value="NZ_WOCA01000014.1"/>
</dbReference>
<dbReference type="PANTHER" id="PTHR35813">
    <property type="entry name" value="INNER MEMBRANE PROTEIN YBAN"/>
    <property type="match status" value="1"/>
</dbReference>
<dbReference type="PIRSF" id="PIRSF016789">
    <property type="entry name" value="DUF454"/>
    <property type="match status" value="1"/>
</dbReference>
<accession>A0A6N8FJJ3</accession>
<comment type="caution">
    <text evidence="2">The sequence shown here is derived from an EMBL/GenBank/DDBJ whole genome shotgun (WGS) entry which is preliminary data.</text>
</comment>
<feature type="transmembrane region" description="Helical" evidence="1">
    <location>
        <begin position="88"/>
        <end position="117"/>
    </location>
</feature>
<dbReference type="Pfam" id="PF04304">
    <property type="entry name" value="DUF454"/>
    <property type="match status" value="1"/>
</dbReference>
<keyword evidence="3" id="KW-1185">Reference proteome</keyword>
<keyword evidence="1" id="KW-0812">Transmembrane</keyword>
<dbReference type="PANTHER" id="PTHR35813:SF1">
    <property type="entry name" value="INNER MEMBRANE PROTEIN YBAN"/>
    <property type="match status" value="1"/>
</dbReference>
<dbReference type="GO" id="GO:0005886">
    <property type="term" value="C:plasma membrane"/>
    <property type="evidence" value="ECO:0007669"/>
    <property type="project" value="TreeGrafter"/>
</dbReference>
<keyword evidence="1" id="KW-1133">Transmembrane helix</keyword>
<dbReference type="EMBL" id="WOCA01000014">
    <property type="protein sequence ID" value="MUK89790.1"/>
    <property type="molecule type" value="Genomic_DNA"/>
</dbReference>
<reference evidence="2 3" key="1">
    <citation type="submission" date="2019-11" db="EMBL/GenBank/DDBJ databases">
        <authorList>
            <person name="Li X."/>
        </authorList>
    </citation>
    <scope>NUCLEOTIDE SEQUENCE [LARGE SCALE GENOMIC DNA]</scope>
    <source>
        <strain evidence="2 3">L9</strain>
    </source>
</reference>
<dbReference type="Proteomes" id="UP000469125">
    <property type="component" value="Unassembled WGS sequence"/>
</dbReference>
<proteinExistence type="predicted"/>
<protein>
    <submittedName>
        <fullName evidence="2">DUF454 family protein</fullName>
    </submittedName>
</protein>
<name>A0A6N8FJJ3_9BACI</name>